<organism evidence="2 3">
    <name type="scientific">Fusarium duplospermum</name>
    <dbReference type="NCBI Taxonomy" id="1325734"/>
    <lineage>
        <taxon>Eukaryota</taxon>
        <taxon>Fungi</taxon>
        <taxon>Dikarya</taxon>
        <taxon>Ascomycota</taxon>
        <taxon>Pezizomycotina</taxon>
        <taxon>Sordariomycetes</taxon>
        <taxon>Hypocreomycetidae</taxon>
        <taxon>Hypocreales</taxon>
        <taxon>Nectriaceae</taxon>
        <taxon>Fusarium</taxon>
        <taxon>Fusarium solani species complex</taxon>
    </lineage>
</organism>
<protein>
    <submittedName>
        <fullName evidence="2">Uncharacterized protein</fullName>
    </submittedName>
</protein>
<comment type="caution">
    <text evidence="2">The sequence shown here is derived from an EMBL/GenBank/DDBJ whole genome shotgun (WGS) entry which is preliminary data.</text>
</comment>
<feature type="compositionally biased region" description="Gly residues" evidence="1">
    <location>
        <begin position="81"/>
        <end position="94"/>
    </location>
</feature>
<accession>A0A428QFS3</accession>
<dbReference type="STRING" id="1325734.A0A428QFS3"/>
<dbReference type="OrthoDB" id="5365739at2759"/>
<dbReference type="Proteomes" id="UP000288168">
    <property type="component" value="Unassembled WGS sequence"/>
</dbReference>
<feature type="compositionally biased region" description="Gly residues" evidence="1">
    <location>
        <begin position="105"/>
        <end position="118"/>
    </location>
</feature>
<reference evidence="2 3" key="1">
    <citation type="submission" date="2017-06" db="EMBL/GenBank/DDBJ databases">
        <title>Comparative genomic analysis of Ambrosia Fusariam Clade fungi.</title>
        <authorList>
            <person name="Stajich J.E."/>
            <person name="Carrillo J."/>
            <person name="Kijimoto T."/>
            <person name="Eskalen A."/>
            <person name="O'Donnell K."/>
            <person name="Kasson M."/>
        </authorList>
    </citation>
    <scope>NUCLEOTIDE SEQUENCE [LARGE SCALE GENOMIC DNA]</scope>
    <source>
        <strain evidence="2 3">NRRL62584</strain>
    </source>
</reference>
<feature type="compositionally biased region" description="Basic and acidic residues" evidence="1">
    <location>
        <begin position="126"/>
        <end position="156"/>
    </location>
</feature>
<proteinExistence type="predicted"/>
<name>A0A428QFS3_9HYPO</name>
<dbReference type="EMBL" id="NKCI01000035">
    <property type="protein sequence ID" value="RSL64101.1"/>
    <property type="molecule type" value="Genomic_DNA"/>
</dbReference>
<gene>
    <name evidence="2" type="ORF">CEP54_004914</name>
</gene>
<keyword evidence="3" id="KW-1185">Reference proteome</keyword>
<dbReference type="AlphaFoldDB" id="A0A428QFS3"/>
<feature type="region of interest" description="Disordered" evidence="1">
    <location>
        <begin position="36"/>
        <end position="156"/>
    </location>
</feature>
<evidence type="ECO:0000313" key="2">
    <source>
        <dbReference type="EMBL" id="RSL64101.1"/>
    </source>
</evidence>
<feature type="compositionally biased region" description="Low complexity" evidence="1">
    <location>
        <begin position="38"/>
        <end position="58"/>
    </location>
</feature>
<sequence length="333" mass="35305">MHRHAFRSVCSRTRPELEQASDALRTCIRQFSTTQLQAANPPNGPGNLNRPAAPAGAPKVLNVTSLPLRGRGGFRGRGALRGRGGFPGRGGSSAGGPPRSSFPVRGGGFRGRGGGRGGARGRGRGGKKDVRKRDGDDKEKARGRGDKYSTLDPDEQHFDDAMRYGLQTEYTPSLTLESLADFAPAVPGSAAGNSATVLQNLSVLGTADHVGAPQAFQARHYASEVQADGLRFFADAEAKKAAEKYIQDKIQAEGGESKGPVISDAEEAVRKVITEKAVSGQHETPKFATDPVGVSRSWHLRAETYTTSDVNSFEKKLTSLLVKKGGNGKQARA</sequence>
<evidence type="ECO:0000256" key="1">
    <source>
        <dbReference type="SAM" id="MobiDB-lite"/>
    </source>
</evidence>
<evidence type="ECO:0000313" key="3">
    <source>
        <dbReference type="Proteomes" id="UP000288168"/>
    </source>
</evidence>